<dbReference type="AlphaFoldDB" id="A0A2H1GYL4"/>
<gene>
    <name evidence="2" type="ORF">ZT1E4_G9384</name>
</gene>
<feature type="transmembrane region" description="Helical" evidence="1">
    <location>
        <begin position="147"/>
        <end position="168"/>
    </location>
</feature>
<keyword evidence="1" id="KW-1133">Transmembrane helix</keyword>
<dbReference type="Proteomes" id="UP000245764">
    <property type="component" value="Chromosome 9"/>
</dbReference>
<dbReference type="EMBL" id="LT854261">
    <property type="protein sequence ID" value="SMR58649.1"/>
    <property type="molecule type" value="Genomic_DNA"/>
</dbReference>
<feature type="transmembrane region" description="Helical" evidence="1">
    <location>
        <begin position="29"/>
        <end position="51"/>
    </location>
</feature>
<evidence type="ECO:0000313" key="2">
    <source>
        <dbReference type="EMBL" id="SMR58649.1"/>
    </source>
</evidence>
<evidence type="ECO:0000256" key="1">
    <source>
        <dbReference type="SAM" id="Phobius"/>
    </source>
</evidence>
<keyword evidence="1" id="KW-0812">Transmembrane</keyword>
<feature type="transmembrane region" description="Helical" evidence="1">
    <location>
        <begin position="63"/>
        <end position="81"/>
    </location>
</feature>
<protein>
    <submittedName>
        <fullName evidence="2">Uncharacterized protein</fullName>
    </submittedName>
</protein>
<organism evidence="2 3">
    <name type="scientific">Zymoseptoria tritici ST99CH_1E4</name>
    <dbReference type="NCBI Taxonomy" id="1276532"/>
    <lineage>
        <taxon>Eukaryota</taxon>
        <taxon>Fungi</taxon>
        <taxon>Dikarya</taxon>
        <taxon>Ascomycota</taxon>
        <taxon>Pezizomycotina</taxon>
        <taxon>Dothideomycetes</taxon>
        <taxon>Dothideomycetidae</taxon>
        <taxon>Mycosphaerellales</taxon>
        <taxon>Mycosphaerellaceae</taxon>
        <taxon>Zymoseptoria</taxon>
    </lineage>
</organism>
<sequence>MDKNIWTDNAIEAARHAADQHIKEGLRVAYIPVVLLLVVFPLITWTLPSGIRRALANITPRHVNYTLLVSCTTAFVVSGLIPDLMRILMYTGFQFGQRQMLPPVLPSSCELARQIEERNDVWPCAKEELHAAWRTGGLSAEVLWQNMLWWMLLQVVWVIGFGFAAAWMSETMSSKEGKACTLQSCSCHNPEQVERKESTVLGAKSEAQIDFRAQVHSGKSRQTIKRDTISTRPWTQHIPRLSDPSRDIKGCCSLTIQGMLIDGPRP</sequence>
<reference evidence="3" key="1">
    <citation type="submission" date="2017-05" db="EMBL/GenBank/DDBJ databases">
        <authorList>
            <person name="Song R."/>
            <person name="Chenine A.L."/>
            <person name="Ruprecht R.M."/>
        </authorList>
    </citation>
    <scope>NUCLEOTIDE SEQUENCE [LARGE SCALE GENOMIC DNA]</scope>
</reference>
<proteinExistence type="predicted"/>
<evidence type="ECO:0000313" key="3">
    <source>
        <dbReference type="Proteomes" id="UP000245764"/>
    </source>
</evidence>
<keyword evidence="1" id="KW-0472">Membrane</keyword>
<name>A0A2H1GYL4_ZYMTR</name>
<accession>A0A2H1GYL4</accession>